<dbReference type="SUPFAM" id="SSF109854">
    <property type="entry name" value="DinB/YfiT-like putative metalloenzymes"/>
    <property type="match status" value="1"/>
</dbReference>
<dbReference type="InterPro" id="IPR034660">
    <property type="entry name" value="DinB/YfiT-like"/>
</dbReference>
<evidence type="ECO:0000256" key="1">
    <source>
        <dbReference type="ARBA" id="ARBA00008635"/>
    </source>
</evidence>
<dbReference type="Pfam" id="PF05163">
    <property type="entry name" value="DinB"/>
    <property type="match status" value="1"/>
</dbReference>
<protein>
    <submittedName>
        <fullName evidence="3">DNA damage-inducible protein DinB</fullName>
    </submittedName>
</protein>
<dbReference type="PANTHER" id="PTHR37302">
    <property type="entry name" value="SLR1116 PROTEIN"/>
    <property type="match status" value="1"/>
</dbReference>
<evidence type="ECO:0000313" key="3">
    <source>
        <dbReference type="EMBL" id="GLQ09498.1"/>
    </source>
</evidence>
<sequence>MMITLLRELYGYHAWANGELFDKLAALDPQGSELHTALRLISHYHVVAEIFSAHLTGRRHGHVADNVAETPTLEALRGAVAATDQWYLDYAGNVSADELAALVPFTFTDGDQGCMSRQEMLIHVALHGGYHRGEVGRILWGLSITPPWDTFAVYLHQSEPARRLQQVAAR</sequence>
<keyword evidence="2" id="KW-0479">Metal-binding</keyword>
<evidence type="ECO:0000313" key="4">
    <source>
        <dbReference type="Proteomes" id="UP001161406"/>
    </source>
</evidence>
<dbReference type="Gene3D" id="1.20.120.450">
    <property type="entry name" value="dinb family like domain"/>
    <property type="match status" value="1"/>
</dbReference>
<accession>A0ABQ5UE74</accession>
<dbReference type="InterPro" id="IPR007837">
    <property type="entry name" value="DinB"/>
</dbReference>
<reference evidence="3" key="1">
    <citation type="journal article" date="2014" name="Int. J. Syst. Evol. Microbiol.">
        <title>Complete genome of a new Firmicutes species belonging to the dominant human colonic microbiota ('Ruminococcus bicirculans') reveals two chromosomes and a selective capacity to utilize plant glucans.</title>
        <authorList>
            <consortium name="NISC Comparative Sequencing Program"/>
            <person name="Wegmann U."/>
            <person name="Louis P."/>
            <person name="Goesmann A."/>
            <person name="Henrissat B."/>
            <person name="Duncan S.H."/>
            <person name="Flint H.J."/>
        </authorList>
    </citation>
    <scope>NUCLEOTIDE SEQUENCE</scope>
    <source>
        <strain evidence="3">NBRC 103855</strain>
    </source>
</reference>
<organism evidence="3 4">
    <name type="scientific">Devosia yakushimensis</name>
    <dbReference type="NCBI Taxonomy" id="470028"/>
    <lineage>
        <taxon>Bacteria</taxon>
        <taxon>Pseudomonadati</taxon>
        <taxon>Pseudomonadota</taxon>
        <taxon>Alphaproteobacteria</taxon>
        <taxon>Hyphomicrobiales</taxon>
        <taxon>Devosiaceae</taxon>
        <taxon>Devosia</taxon>
    </lineage>
</organism>
<evidence type="ECO:0000256" key="2">
    <source>
        <dbReference type="ARBA" id="ARBA00022723"/>
    </source>
</evidence>
<comment type="caution">
    <text evidence="3">The sequence shown here is derived from an EMBL/GenBank/DDBJ whole genome shotgun (WGS) entry which is preliminary data.</text>
</comment>
<proteinExistence type="inferred from homology"/>
<gene>
    <name evidence="3" type="ORF">GCM10007913_14300</name>
</gene>
<dbReference type="PANTHER" id="PTHR37302:SF1">
    <property type="entry name" value="PROTEIN DINB"/>
    <property type="match status" value="1"/>
</dbReference>
<name>A0ABQ5UE74_9HYPH</name>
<keyword evidence="4" id="KW-1185">Reference proteome</keyword>
<dbReference type="Proteomes" id="UP001161406">
    <property type="component" value="Unassembled WGS sequence"/>
</dbReference>
<reference evidence="3" key="2">
    <citation type="submission" date="2023-01" db="EMBL/GenBank/DDBJ databases">
        <title>Draft genome sequence of Devosia yakushimensis strain NBRC 103855.</title>
        <authorList>
            <person name="Sun Q."/>
            <person name="Mori K."/>
        </authorList>
    </citation>
    <scope>NUCLEOTIDE SEQUENCE</scope>
    <source>
        <strain evidence="3">NBRC 103855</strain>
    </source>
</reference>
<comment type="similarity">
    <text evidence="1">Belongs to the DinB family.</text>
</comment>
<dbReference type="EMBL" id="BSNG01000001">
    <property type="protein sequence ID" value="GLQ09498.1"/>
    <property type="molecule type" value="Genomic_DNA"/>
</dbReference>